<sequence>MKDSQNDNLGSSNVTQEKKNWISPKIAFWENENIENSGGLGADGGSKAYVS</sequence>
<name>A0ABW8RYK6_9BACT</name>
<evidence type="ECO:0000313" key="2">
    <source>
        <dbReference type="Proteomes" id="UP001623558"/>
    </source>
</evidence>
<comment type="caution">
    <text evidence="1">The sequence shown here is derived from an EMBL/GenBank/DDBJ whole genome shotgun (WGS) entry which is preliminary data.</text>
</comment>
<dbReference type="Proteomes" id="UP001623558">
    <property type="component" value="Unassembled WGS sequence"/>
</dbReference>
<organism evidence="1 2">
    <name type="scientific">Aquirufa salirivi</name>
    <dbReference type="NCBI Taxonomy" id="3104729"/>
    <lineage>
        <taxon>Bacteria</taxon>
        <taxon>Pseudomonadati</taxon>
        <taxon>Bacteroidota</taxon>
        <taxon>Cytophagia</taxon>
        <taxon>Cytophagales</taxon>
        <taxon>Flectobacillaceae</taxon>
        <taxon>Aquirufa</taxon>
    </lineage>
</organism>
<evidence type="ECO:0000313" key="1">
    <source>
        <dbReference type="EMBL" id="MFL0162573.1"/>
    </source>
</evidence>
<proteinExistence type="predicted"/>
<gene>
    <name evidence="1" type="ORF">U0R11_09250</name>
</gene>
<dbReference type="EMBL" id="JBEWZH010000006">
    <property type="protein sequence ID" value="MFL0162573.1"/>
    <property type="molecule type" value="Genomic_DNA"/>
</dbReference>
<accession>A0ABW8RYK6</accession>
<dbReference type="RefSeq" id="WP_406751417.1">
    <property type="nucleotide sequence ID" value="NZ_JBEWZH010000006.1"/>
</dbReference>
<keyword evidence="2" id="KW-1185">Reference proteome</keyword>
<protein>
    <submittedName>
        <fullName evidence="1">Uncharacterized protein</fullName>
    </submittedName>
</protein>
<reference evidence="1 2" key="1">
    <citation type="submission" date="2024-07" db="EMBL/GenBank/DDBJ databases">
        <authorList>
            <person name="Pitt A."/>
            <person name="Hahn M.W."/>
        </authorList>
    </citation>
    <scope>NUCLEOTIDE SEQUENCE [LARGE SCALE GENOMIC DNA]</scope>
    <source>
        <strain evidence="1 2">1-SAACH-A3</strain>
    </source>
</reference>